<accession>A0A8S3XN85</accession>
<keyword evidence="3" id="KW-1185">Reference proteome</keyword>
<name>A0A8S3XN85_PARAO</name>
<sequence length="144" mass="16194">MFGCEAKVGLNSLPKDALVELSTEEELESILNENENQLNEERETEPNITDAVINKDEEIESDTTKKNTDSQNEIPNNLTGKSDKDTENQGNTKDPSKITQSDQEIVITLDKEKQDIGNNRKFVEQSLKKQPNKMLALSSVKILM</sequence>
<protein>
    <submittedName>
        <fullName evidence="2">(apollo) hypothetical protein</fullName>
    </submittedName>
</protein>
<feature type="compositionally biased region" description="Polar residues" evidence="1">
    <location>
        <begin position="69"/>
        <end position="80"/>
    </location>
</feature>
<gene>
    <name evidence="2" type="ORF">PAPOLLO_LOCUS19112</name>
</gene>
<feature type="compositionally biased region" description="Polar residues" evidence="1">
    <location>
        <begin position="88"/>
        <end position="103"/>
    </location>
</feature>
<reference evidence="2" key="1">
    <citation type="submission" date="2021-04" db="EMBL/GenBank/DDBJ databases">
        <authorList>
            <person name="Tunstrom K."/>
        </authorList>
    </citation>
    <scope>NUCLEOTIDE SEQUENCE</scope>
</reference>
<dbReference type="AlphaFoldDB" id="A0A8S3XN85"/>
<evidence type="ECO:0000313" key="2">
    <source>
        <dbReference type="EMBL" id="CAG5028701.1"/>
    </source>
</evidence>
<comment type="caution">
    <text evidence="2">The sequence shown here is derived from an EMBL/GenBank/DDBJ whole genome shotgun (WGS) entry which is preliminary data.</text>
</comment>
<evidence type="ECO:0000313" key="3">
    <source>
        <dbReference type="Proteomes" id="UP000691718"/>
    </source>
</evidence>
<dbReference type="EMBL" id="CAJQZP010001196">
    <property type="protein sequence ID" value="CAG5028701.1"/>
    <property type="molecule type" value="Genomic_DNA"/>
</dbReference>
<feature type="region of interest" description="Disordered" evidence="1">
    <location>
        <begin position="1"/>
        <end position="104"/>
    </location>
</feature>
<evidence type="ECO:0000256" key="1">
    <source>
        <dbReference type="SAM" id="MobiDB-lite"/>
    </source>
</evidence>
<dbReference type="Proteomes" id="UP000691718">
    <property type="component" value="Unassembled WGS sequence"/>
</dbReference>
<organism evidence="2 3">
    <name type="scientific">Parnassius apollo</name>
    <name type="common">Apollo butterfly</name>
    <name type="synonym">Papilio apollo</name>
    <dbReference type="NCBI Taxonomy" id="110799"/>
    <lineage>
        <taxon>Eukaryota</taxon>
        <taxon>Metazoa</taxon>
        <taxon>Ecdysozoa</taxon>
        <taxon>Arthropoda</taxon>
        <taxon>Hexapoda</taxon>
        <taxon>Insecta</taxon>
        <taxon>Pterygota</taxon>
        <taxon>Neoptera</taxon>
        <taxon>Endopterygota</taxon>
        <taxon>Lepidoptera</taxon>
        <taxon>Glossata</taxon>
        <taxon>Ditrysia</taxon>
        <taxon>Papilionoidea</taxon>
        <taxon>Papilionidae</taxon>
        <taxon>Parnassiinae</taxon>
        <taxon>Parnassini</taxon>
        <taxon>Parnassius</taxon>
        <taxon>Parnassius</taxon>
    </lineage>
</organism>
<proteinExistence type="predicted"/>